<dbReference type="Gene3D" id="1.10.10.10">
    <property type="entry name" value="Winged helix-like DNA-binding domain superfamily/Winged helix DNA-binding domain"/>
    <property type="match status" value="1"/>
</dbReference>
<dbReference type="InterPro" id="IPR000717">
    <property type="entry name" value="PCI_dom"/>
</dbReference>
<evidence type="ECO:0000259" key="2">
    <source>
        <dbReference type="PROSITE" id="PS50250"/>
    </source>
</evidence>
<accession>A0A0V1Q1U9</accession>
<dbReference type="EMBL" id="LMYN01000027">
    <property type="protein sequence ID" value="KSA02435.1"/>
    <property type="molecule type" value="Genomic_DNA"/>
</dbReference>
<organism evidence="3 4">
    <name type="scientific">Debaryomyces fabryi</name>
    <dbReference type="NCBI Taxonomy" id="58627"/>
    <lineage>
        <taxon>Eukaryota</taxon>
        <taxon>Fungi</taxon>
        <taxon>Dikarya</taxon>
        <taxon>Ascomycota</taxon>
        <taxon>Saccharomycotina</taxon>
        <taxon>Pichiomycetes</taxon>
        <taxon>Debaryomycetaceae</taxon>
        <taxon>Debaryomyces</taxon>
    </lineage>
</organism>
<reference evidence="3 4" key="1">
    <citation type="submission" date="2015-11" db="EMBL/GenBank/DDBJ databases">
        <title>The genome of Debaryomyces fabryi.</title>
        <authorList>
            <person name="Tafer H."/>
            <person name="Lopandic K."/>
        </authorList>
    </citation>
    <scope>NUCLEOTIDE SEQUENCE [LARGE SCALE GENOMIC DNA]</scope>
    <source>
        <strain evidence="3 4">CBS 789</strain>
    </source>
</reference>
<evidence type="ECO:0000313" key="3">
    <source>
        <dbReference type="EMBL" id="KSA02435.1"/>
    </source>
</evidence>
<keyword evidence="4" id="KW-1185">Reference proteome</keyword>
<name>A0A0V1Q1U9_9ASCO</name>
<dbReference type="Proteomes" id="UP000054251">
    <property type="component" value="Unassembled WGS sequence"/>
</dbReference>
<dbReference type="PANTHER" id="PTHR12732:SF0">
    <property type="entry name" value="PCI DOMAIN-CONTAINING PROTEIN 2"/>
    <property type="match status" value="1"/>
</dbReference>
<dbReference type="AlphaFoldDB" id="A0A0V1Q1U9"/>
<gene>
    <name evidence="3" type="ORF">AC631_01804</name>
</gene>
<dbReference type="RefSeq" id="XP_015468537.1">
    <property type="nucleotide sequence ID" value="XM_015610634.1"/>
</dbReference>
<evidence type="ECO:0000256" key="1">
    <source>
        <dbReference type="ARBA" id="ARBA00025771"/>
    </source>
</evidence>
<comment type="caution">
    <text evidence="3">The sequence shown here is derived from an EMBL/GenBank/DDBJ whole genome shotgun (WGS) entry which is preliminary data.</text>
</comment>
<dbReference type="InterPro" id="IPR045114">
    <property type="entry name" value="Csn12-like"/>
</dbReference>
<dbReference type="GeneID" id="26838813"/>
<dbReference type="InterPro" id="IPR036388">
    <property type="entry name" value="WH-like_DNA-bd_sf"/>
</dbReference>
<dbReference type="PROSITE" id="PS50250">
    <property type="entry name" value="PCI"/>
    <property type="match status" value="1"/>
</dbReference>
<proteinExistence type="inferred from homology"/>
<dbReference type="SMART" id="SM00753">
    <property type="entry name" value="PAM"/>
    <property type="match status" value="1"/>
</dbReference>
<dbReference type="Pfam" id="PF01399">
    <property type="entry name" value="PCI"/>
    <property type="match status" value="1"/>
</dbReference>
<feature type="domain" description="PCI" evidence="2">
    <location>
        <begin position="226"/>
        <end position="430"/>
    </location>
</feature>
<dbReference type="PANTHER" id="PTHR12732">
    <property type="entry name" value="UNCHARACTERIZED PROTEASOME COMPONENT REGION PCI-CONTAINING"/>
    <property type="match status" value="1"/>
</dbReference>
<evidence type="ECO:0000313" key="4">
    <source>
        <dbReference type="Proteomes" id="UP000054251"/>
    </source>
</evidence>
<comment type="similarity">
    <text evidence="1">Belongs to the CSN12 family.</text>
</comment>
<dbReference type="OrthoDB" id="10252687at2759"/>
<dbReference type="GO" id="GO:0003690">
    <property type="term" value="F:double-stranded DNA binding"/>
    <property type="evidence" value="ECO:0007669"/>
    <property type="project" value="InterPro"/>
</dbReference>
<protein>
    <submittedName>
        <fullName evidence="3">Protein CSN12-like protein</fullName>
    </submittedName>
</protein>
<dbReference type="GO" id="GO:0003723">
    <property type="term" value="F:RNA binding"/>
    <property type="evidence" value="ECO:0007669"/>
    <property type="project" value="InterPro"/>
</dbReference>
<sequence>MNTPLSEYIQKVCLLVNSEDSQKFRTCITINPGINEGTIRAHFPEPNDFDLYPVPEKFRNVIRSYLKLMKSVYIANNINASFFDLNEMVNNLNRAADTQTNWINKPLINACTELISVYQVRLKNFPEEEEIELSNLENNEYGTSSSSLERLAATINGLFKLSLNDKNLDLTQSKRLDIYFFLGNLIKIYFKLGKLELAKSVEKALKGTRFNLPKLNGAGSSKRYAVTYLYYSALLSLDDADFAASEEKLVKAMEILSCYSDPKNVKHQTEKILIVLLPLKLYNKRLSPSNEMWEKFPNLKLIYKDNLFDAIKNGNLKKFDQALTKYQLILLKRHLYLLFEMMKSLCYLKLVKKTVSIINSLNSETKSHIIPLSAIQLALEFSTKHKYDDSNFAYSLDSVECILANLISSGKIKGYLSHANRCMVLSKANAFPSLEFK</sequence>